<evidence type="ECO:0000313" key="2">
    <source>
        <dbReference type="EMBL" id="SDS49209.1"/>
    </source>
</evidence>
<dbReference type="Pfam" id="PF03594">
    <property type="entry name" value="BenE"/>
    <property type="match status" value="1"/>
</dbReference>
<feature type="transmembrane region" description="Helical" evidence="1">
    <location>
        <begin position="167"/>
        <end position="183"/>
    </location>
</feature>
<feature type="transmembrane region" description="Helical" evidence="1">
    <location>
        <begin position="69"/>
        <end position="87"/>
    </location>
</feature>
<proteinExistence type="predicted"/>
<sequence length="391" mass="40179">MSRFPAPSHVSAGLIAVLVGFTSSAVIVFQAAAAAGADAAQVSSWLWALCLGCGLTSIGLSLRYRAPVLTAWSTPGAALLAGSLGGLSMAEAIGAFVFSAALITLCGVTGLFARLMQRIPQALAAAMLAGVLLRFGLELFGAFGQQALLVGSLFLAYLLGKRLLPRYAILLVLLLGVGLAWQLELLHWQQVELAVAVPQFVRPEFSWAALVGVGVPLFVVTMASQNLPGVAVLRTSGYERVPVSPLITWTGLASLLLAPFGGFAVNLAAITAAICAGPEAGQEPQRRYWAAVCAGVCYLLIGLFGATVASLFAAFPQALILAIAGLALLVTLSNSLAGALQDVRQREPALITFLVTASGLSLLGVGAAFWGLVAGGLASVVLNGNLSRRVG</sequence>
<reference evidence="3" key="1">
    <citation type="submission" date="2016-10" db="EMBL/GenBank/DDBJ databases">
        <authorList>
            <person name="Varghese N."/>
            <person name="Submissions S."/>
        </authorList>
    </citation>
    <scope>NUCLEOTIDE SEQUENCE [LARGE SCALE GENOMIC DNA]</scope>
    <source>
        <strain evidence="3">KCTC 32247</strain>
    </source>
</reference>
<evidence type="ECO:0000313" key="3">
    <source>
        <dbReference type="Proteomes" id="UP000243359"/>
    </source>
</evidence>
<dbReference type="EMBL" id="LT629751">
    <property type="protein sequence ID" value="SDS49209.1"/>
    <property type="molecule type" value="Genomic_DNA"/>
</dbReference>
<protein>
    <submittedName>
        <fullName evidence="2">Benzoate membrane transport protein</fullName>
    </submittedName>
</protein>
<keyword evidence="3" id="KW-1185">Reference proteome</keyword>
<gene>
    <name evidence="2" type="ORF">SAMN05216221_1939</name>
</gene>
<feature type="transmembrane region" description="Helical" evidence="1">
    <location>
        <begin position="349"/>
        <end position="373"/>
    </location>
</feature>
<feature type="transmembrane region" description="Helical" evidence="1">
    <location>
        <begin position="44"/>
        <end position="62"/>
    </location>
</feature>
<dbReference type="RefSeq" id="WP_090348749.1">
    <property type="nucleotide sequence ID" value="NZ_LT629751.1"/>
</dbReference>
<dbReference type="PANTHER" id="PTHR30199">
    <property type="entry name" value="MFS FAMILY TRANSPORTER, PREDICTED SUBSTRATE BENZOATE"/>
    <property type="match status" value="1"/>
</dbReference>
<name>A0A1H1SP74_9PSED</name>
<dbReference type="GO" id="GO:0042925">
    <property type="term" value="F:benzoate transmembrane transporter activity"/>
    <property type="evidence" value="ECO:0007669"/>
    <property type="project" value="InterPro"/>
</dbReference>
<feature type="transmembrane region" description="Helical" evidence="1">
    <location>
        <begin position="288"/>
        <end position="312"/>
    </location>
</feature>
<dbReference type="OrthoDB" id="9792424at2"/>
<accession>A0A1H1SP74</accession>
<dbReference type="AlphaFoldDB" id="A0A1H1SP74"/>
<evidence type="ECO:0000256" key="1">
    <source>
        <dbReference type="SAM" id="Phobius"/>
    </source>
</evidence>
<dbReference type="InterPro" id="IPR004711">
    <property type="entry name" value="Benzoate_Transporter"/>
</dbReference>
<feature type="transmembrane region" description="Helical" evidence="1">
    <location>
        <begin position="119"/>
        <end position="137"/>
    </location>
</feature>
<keyword evidence="1" id="KW-0812">Transmembrane</keyword>
<dbReference type="GO" id="GO:0005886">
    <property type="term" value="C:plasma membrane"/>
    <property type="evidence" value="ECO:0007669"/>
    <property type="project" value="TreeGrafter"/>
</dbReference>
<feature type="transmembrane region" description="Helical" evidence="1">
    <location>
        <begin position="246"/>
        <end position="276"/>
    </location>
</feature>
<keyword evidence="1" id="KW-1133">Transmembrane helix</keyword>
<feature type="transmembrane region" description="Helical" evidence="1">
    <location>
        <begin position="93"/>
        <end position="112"/>
    </location>
</feature>
<dbReference type="PANTHER" id="PTHR30199:SF0">
    <property type="entry name" value="INNER MEMBRANE PROTEIN YDCO"/>
    <property type="match status" value="1"/>
</dbReference>
<dbReference type="NCBIfam" id="TIGR00843">
    <property type="entry name" value="benE"/>
    <property type="match status" value="1"/>
</dbReference>
<dbReference type="Proteomes" id="UP000243359">
    <property type="component" value="Chromosome I"/>
</dbReference>
<feature type="transmembrane region" description="Helical" evidence="1">
    <location>
        <begin position="318"/>
        <end position="337"/>
    </location>
</feature>
<organism evidence="2 3">
    <name type="scientific">Pseudomonas oryzae</name>
    <dbReference type="NCBI Taxonomy" id="1392877"/>
    <lineage>
        <taxon>Bacteria</taxon>
        <taxon>Pseudomonadati</taxon>
        <taxon>Pseudomonadota</taxon>
        <taxon>Gammaproteobacteria</taxon>
        <taxon>Pseudomonadales</taxon>
        <taxon>Pseudomonadaceae</taxon>
        <taxon>Pseudomonas</taxon>
    </lineage>
</organism>
<keyword evidence="1" id="KW-0472">Membrane</keyword>
<dbReference type="STRING" id="1392877.SAMN05216221_1939"/>